<evidence type="ECO:0000256" key="2">
    <source>
        <dbReference type="ARBA" id="ARBA00010617"/>
    </source>
</evidence>
<comment type="similarity">
    <text evidence="2">Belongs to the cytochrome P450 family.</text>
</comment>
<reference evidence="8 9" key="1">
    <citation type="submission" date="2014-06" db="EMBL/GenBank/DDBJ databases">
        <title>Evolutionary Origins and Diversification of the Mycorrhizal Mutualists.</title>
        <authorList>
            <consortium name="DOE Joint Genome Institute"/>
            <consortium name="Mycorrhizal Genomics Consortium"/>
            <person name="Kohler A."/>
            <person name="Kuo A."/>
            <person name="Nagy L.G."/>
            <person name="Floudas D."/>
            <person name="Copeland A."/>
            <person name="Barry K.W."/>
            <person name="Cichocki N."/>
            <person name="Veneault-Fourrey C."/>
            <person name="LaButti K."/>
            <person name="Lindquist E.A."/>
            <person name="Lipzen A."/>
            <person name="Lundell T."/>
            <person name="Morin E."/>
            <person name="Murat C."/>
            <person name="Riley R."/>
            <person name="Ohm R."/>
            <person name="Sun H."/>
            <person name="Tunlid A."/>
            <person name="Henrissat B."/>
            <person name="Grigoriev I.V."/>
            <person name="Hibbett D.S."/>
            <person name="Martin F."/>
        </authorList>
    </citation>
    <scope>NUCLEOTIDE SEQUENCE [LARGE SCALE GENOMIC DNA]</scope>
    <source>
        <strain evidence="8 9">SS14</strain>
    </source>
</reference>
<gene>
    <name evidence="8" type="ORF">M422DRAFT_248318</name>
</gene>
<dbReference type="PANTHER" id="PTHR24292:SF54">
    <property type="entry name" value="CYP9F3-RELATED"/>
    <property type="match status" value="1"/>
</dbReference>
<organism evidence="8 9">
    <name type="scientific">Sphaerobolus stellatus (strain SS14)</name>
    <dbReference type="NCBI Taxonomy" id="990650"/>
    <lineage>
        <taxon>Eukaryota</taxon>
        <taxon>Fungi</taxon>
        <taxon>Dikarya</taxon>
        <taxon>Basidiomycota</taxon>
        <taxon>Agaricomycotina</taxon>
        <taxon>Agaricomycetes</taxon>
        <taxon>Phallomycetidae</taxon>
        <taxon>Geastrales</taxon>
        <taxon>Sphaerobolaceae</taxon>
        <taxon>Sphaerobolus</taxon>
    </lineage>
</organism>
<dbReference type="Gene3D" id="1.10.630.10">
    <property type="entry name" value="Cytochrome P450"/>
    <property type="match status" value="1"/>
</dbReference>
<dbReference type="AlphaFoldDB" id="A0A0C9VVP3"/>
<evidence type="ECO:0000256" key="5">
    <source>
        <dbReference type="ARBA" id="ARBA00023002"/>
    </source>
</evidence>
<dbReference type="InterPro" id="IPR001128">
    <property type="entry name" value="Cyt_P450"/>
</dbReference>
<evidence type="ECO:0000313" key="8">
    <source>
        <dbReference type="EMBL" id="KIJ47757.1"/>
    </source>
</evidence>
<dbReference type="InterPro" id="IPR036396">
    <property type="entry name" value="Cyt_P450_sf"/>
</dbReference>
<dbReference type="InterPro" id="IPR050476">
    <property type="entry name" value="Insect_CytP450_Detox"/>
</dbReference>
<keyword evidence="5" id="KW-0560">Oxidoreductase</keyword>
<protein>
    <recommendedName>
        <fullName evidence="10">Cytochrome P450</fullName>
    </recommendedName>
</protein>
<accession>A0A0C9VVP3</accession>
<sequence>MSQERRQALIKGEEYADLFSSLIQCKEGEKGAEMLSDQELIGNIFILLLAGYEHTLAFALGLLALNQHEQSRVYEHIILIVPKGTISSYEQIHALPVVLAIIYETLRFIPAAPARAIPKASAEDLTLPTIRPNGSIERISVSKGTILTIDVPALHQNRKLY</sequence>
<evidence type="ECO:0008006" key="10">
    <source>
        <dbReference type="Google" id="ProtNLM"/>
    </source>
</evidence>
<dbReference type="Proteomes" id="UP000054279">
    <property type="component" value="Unassembled WGS sequence"/>
</dbReference>
<keyword evidence="6" id="KW-0408">Iron</keyword>
<dbReference type="GO" id="GO:0005506">
    <property type="term" value="F:iron ion binding"/>
    <property type="evidence" value="ECO:0007669"/>
    <property type="project" value="InterPro"/>
</dbReference>
<name>A0A0C9VVP3_SPHS4</name>
<keyword evidence="3" id="KW-0349">Heme</keyword>
<dbReference type="EMBL" id="KN837100">
    <property type="protein sequence ID" value="KIJ47757.1"/>
    <property type="molecule type" value="Genomic_DNA"/>
</dbReference>
<evidence type="ECO:0000256" key="4">
    <source>
        <dbReference type="ARBA" id="ARBA00022723"/>
    </source>
</evidence>
<evidence type="ECO:0000256" key="7">
    <source>
        <dbReference type="ARBA" id="ARBA00023033"/>
    </source>
</evidence>
<evidence type="ECO:0000256" key="6">
    <source>
        <dbReference type="ARBA" id="ARBA00023004"/>
    </source>
</evidence>
<dbReference type="Pfam" id="PF00067">
    <property type="entry name" value="p450"/>
    <property type="match status" value="1"/>
</dbReference>
<dbReference type="GO" id="GO:0004497">
    <property type="term" value="F:monooxygenase activity"/>
    <property type="evidence" value="ECO:0007669"/>
    <property type="project" value="UniProtKB-KW"/>
</dbReference>
<dbReference type="PANTHER" id="PTHR24292">
    <property type="entry name" value="CYTOCHROME P450"/>
    <property type="match status" value="1"/>
</dbReference>
<dbReference type="OrthoDB" id="1470350at2759"/>
<dbReference type="HOGENOM" id="CLU_1644782_0_0_1"/>
<evidence type="ECO:0000256" key="1">
    <source>
        <dbReference type="ARBA" id="ARBA00001971"/>
    </source>
</evidence>
<keyword evidence="4" id="KW-0479">Metal-binding</keyword>
<dbReference type="GO" id="GO:0020037">
    <property type="term" value="F:heme binding"/>
    <property type="evidence" value="ECO:0007669"/>
    <property type="project" value="InterPro"/>
</dbReference>
<dbReference type="GO" id="GO:0016705">
    <property type="term" value="F:oxidoreductase activity, acting on paired donors, with incorporation or reduction of molecular oxygen"/>
    <property type="evidence" value="ECO:0007669"/>
    <property type="project" value="InterPro"/>
</dbReference>
<proteinExistence type="inferred from homology"/>
<dbReference type="SUPFAM" id="SSF48264">
    <property type="entry name" value="Cytochrome P450"/>
    <property type="match status" value="1"/>
</dbReference>
<keyword evidence="9" id="KW-1185">Reference proteome</keyword>
<evidence type="ECO:0000256" key="3">
    <source>
        <dbReference type="ARBA" id="ARBA00022617"/>
    </source>
</evidence>
<keyword evidence="7" id="KW-0503">Monooxygenase</keyword>
<evidence type="ECO:0000313" key="9">
    <source>
        <dbReference type="Proteomes" id="UP000054279"/>
    </source>
</evidence>
<comment type="cofactor">
    <cofactor evidence="1">
        <name>heme</name>
        <dbReference type="ChEBI" id="CHEBI:30413"/>
    </cofactor>
</comment>